<dbReference type="Proteomes" id="UP000299102">
    <property type="component" value="Unassembled WGS sequence"/>
</dbReference>
<feature type="region of interest" description="Disordered" evidence="1">
    <location>
        <begin position="70"/>
        <end position="108"/>
    </location>
</feature>
<reference evidence="2 3" key="1">
    <citation type="journal article" date="2019" name="Commun. Biol.">
        <title>The bagworm genome reveals a unique fibroin gene that provides high tensile strength.</title>
        <authorList>
            <person name="Kono N."/>
            <person name="Nakamura H."/>
            <person name="Ohtoshi R."/>
            <person name="Tomita M."/>
            <person name="Numata K."/>
            <person name="Arakawa K."/>
        </authorList>
    </citation>
    <scope>NUCLEOTIDE SEQUENCE [LARGE SCALE GENOMIC DNA]</scope>
</reference>
<keyword evidence="3" id="KW-1185">Reference proteome</keyword>
<dbReference type="AlphaFoldDB" id="A0A4C1VCS5"/>
<organism evidence="2 3">
    <name type="scientific">Eumeta variegata</name>
    <name type="common">Bagworm moth</name>
    <name type="synonym">Eumeta japonica</name>
    <dbReference type="NCBI Taxonomy" id="151549"/>
    <lineage>
        <taxon>Eukaryota</taxon>
        <taxon>Metazoa</taxon>
        <taxon>Ecdysozoa</taxon>
        <taxon>Arthropoda</taxon>
        <taxon>Hexapoda</taxon>
        <taxon>Insecta</taxon>
        <taxon>Pterygota</taxon>
        <taxon>Neoptera</taxon>
        <taxon>Endopterygota</taxon>
        <taxon>Lepidoptera</taxon>
        <taxon>Glossata</taxon>
        <taxon>Ditrysia</taxon>
        <taxon>Tineoidea</taxon>
        <taxon>Psychidae</taxon>
        <taxon>Oiketicinae</taxon>
        <taxon>Eumeta</taxon>
    </lineage>
</organism>
<accession>A0A4C1VCS5</accession>
<gene>
    <name evidence="2" type="ORF">EVAR_87998_1</name>
</gene>
<dbReference type="EMBL" id="BGZK01000318">
    <property type="protein sequence ID" value="GBP36419.1"/>
    <property type="molecule type" value="Genomic_DNA"/>
</dbReference>
<evidence type="ECO:0000313" key="3">
    <source>
        <dbReference type="Proteomes" id="UP000299102"/>
    </source>
</evidence>
<name>A0A4C1VCS5_EUMVA</name>
<feature type="compositionally biased region" description="Pro residues" evidence="1">
    <location>
        <begin position="95"/>
        <end position="104"/>
    </location>
</feature>
<proteinExistence type="predicted"/>
<sequence>MRHLAMSFLIHQPHTENVQSSIYVRLIKHENASLDETVREQFTVDVMDTTIKKTLQKSLQPYVKCLTARAQGSTEGQPSRARTPDSARQLATVPPTQPSSPLPTPQSREELDTVLVSLRCVSFVKGCCVTCRLGLVFTEGQQTDPITLYKSSNSTCDESRDTYLGYARHAYFTLRLRFYAAGVRDDDAANTPPGVDSSFV</sequence>
<evidence type="ECO:0000313" key="2">
    <source>
        <dbReference type="EMBL" id="GBP36419.1"/>
    </source>
</evidence>
<comment type="caution">
    <text evidence="2">The sequence shown here is derived from an EMBL/GenBank/DDBJ whole genome shotgun (WGS) entry which is preliminary data.</text>
</comment>
<protein>
    <submittedName>
        <fullName evidence="2">Uncharacterized protein</fullName>
    </submittedName>
</protein>
<evidence type="ECO:0000256" key="1">
    <source>
        <dbReference type="SAM" id="MobiDB-lite"/>
    </source>
</evidence>